<dbReference type="EMBL" id="BK014638">
    <property type="protein sequence ID" value="DAD65200.1"/>
    <property type="molecule type" value="Genomic_DNA"/>
</dbReference>
<sequence length="479" mass="55388">MQNILSNIDPLGLKTHAYTRGIFDFITIREGKKNEKQEQALKILTDNITREFLYGGAAGGGKSWLGASWLVFQCLAFPKTKWFIGREELKRLRMSTLITLYKVCDAYGIPKSEFAYNGQDNFIRFKNGSQIDMLDLRYLPRDPLYERYGSVEYTGGWIEEGGEVNFGAFDVLKTRVGRHLNDEYNLTPKIFITCNPKKNWMYSYFYKPSLEGKLTEKQTFLQAFVQENPFIGQDYIEQLESTSDKAKKERLLKGNWEYDDNPYKLCIYDKILETFTNSHIEKGKEKYITADVARFGSDKAVIGVWEGWELVEVYEFEISKTTEIQSCIQTLQSRYNIPKSNCVVDADGVGGGVVDNLGVVGFVNNARPFDEEVSEGRKDTPKYRNLQTQMLVYLAERIINENKMYISAELSEQQKEYIKEELDTIERIPDTDVVTLLGKEDVKQSIGRSPDYRDMMLMRCYFEFKKPIRNNLNSLASFL</sequence>
<dbReference type="InterPro" id="IPR027417">
    <property type="entry name" value="P-loop_NTPase"/>
</dbReference>
<name>A0A8S5L5Z6_9CAUD</name>
<evidence type="ECO:0000313" key="1">
    <source>
        <dbReference type="EMBL" id="DAD65200.1"/>
    </source>
</evidence>
<dbReference type="Gene3D" id="3.30.420.240">
    <property type="match status" value="1"/>
</dbReference>
<dbReference type="Gene3D" id="3.40.50.300">
    <property type="entry name" value="P-loop containing nucleotide triphosphate hydrolases"/>
    <property type="match status" value="1"/>
</dbReference>
<reference evidence="1" key="1">
    <citation type="journal article" date="2021" name="Proc. Natl. Acad. Sci. U.S.A.">
        <title>A Catalog of Tens of Thousands of Viruses from Human Metagenomes Reveals Hidden Associations with Chronic Diseases.</title>
        <authorList>
            <person name="Tisza M.J."/>
            <person name="Buck C.B."/>
        </authorList>
    </citation>
    <scope>NUCLEOTIDE SEQUENCE</scope>
    <source>
        <strain evidence="1">CtD4R19</strain>
    </source>
</reference>
<protein>
    <submittedName>
        <fullName evidence="1">Terminase large subunit</fullName>
    </submittedName>
</protein>
<organism evidence="1">
    <name type="scientific">Siphoviridae sp. ctD4R19</name>
    <dbReference type="NCBI Taxonomy" id="2823568"/>
    <lineage>
        <taxon>Viruses</taxon>
        <taxon>Duplodnaviria</taxon>
        <taxon>Heunggongvirae</taxon>
        <taxon>Uroviricota</taxon>
        <taxon>Caudoviricetes</taxon>
    </lineage>
</organism>
<accession>A0A8S5L5Z6</accession>
<dbReference type="Pfam" id="PF03237">
    <property type="entry name" value="Terminase_6N"/>
    <property type="match status" value="1"/>
</dbReference>
<proteinExistence type="predicted"/>